<organism evidence="2 3">
    <name type="scientific">Corynebacterium phoceense</name>
    <dbReference type="NCBI Taxonomy" id="1686286"/>
    <lineage>
        <taxon>Bacteria</taxon>
        <taxon>Bacillati</taxon>
        <taxon>Actinomycetota</taxon>
        <taxon>Actinomycetes</taxon>
        <taxon>Mycobacteriales</taxon>
        <taxon>Corynebacteriaceae</taxon>
        <taxon>Corynebacterium</taxon>
    </lineage>
</organism>
<reference evidence="2 3" key="1">
    <citation type="submission" date="2019-06" db="EMBL/GenBank/DDBJ databases">
        <title>Draft genome of C. phoceense Strain 272.</title>
        <authorList>
            <person name="Pacheco L.G.C."/>
            <person name="Barberis C.M."/>
            <person name="Almuzara M.N."/>
            <person name="Traglia G.M."/>
            <person name="Santos C.S."/>
            <person name="Rocha D.J.P.G."/>
            <person name="Aguiar E.R.G.R."/>
            <person name="Vay C.A."/>
        </authorList>
    </citation>
    <scope>NUCLEOTIDE SEQUENCE [LARGE SCALE GENOMIC DNA]</scope>
    <source>
        <strain evidence="2 3">272</strain>
    </source>
</reference>
<feature type="domain" description="Flavodoxin" evidence="1">
    <location>
        <begin position="4"/>
        <end position="121"/>
    </location>
</feature>
<name>A0A540R4Z8_9CORY</name>
<sequence>MTTVFYTSVYGATREYAMELGRLLDASVVDFADASLAPSDGPVIVASYVHGPSIPAASFIKDHDFGTRPVAAVAVGMTLLEAAREKDQLAGMVPDVACFYLPGRMNYSELSAAHRTVMMGVISALKLKPRKSDNEHAMIDAYDQDVDRVDFAELAPIVEWARAHGA</sequence>
<gene>
    <name evidence="2" type="ORF">EJK80_10480</name>
</gene>
<dbReference type="RefSeq" id="WP_083307028.1">
    <property type="nucleotide sequence ID" value="NZ_VHIR01000017.1"/>
</dbReference>
<dbReference type="Proteomes" id="UP000318080">
    <property type="component" value="Unassembled WGS sequence"/>
</dbReference>
<dbReference type="SUPFAM" id="SSF52218">
    <property type="entry name" value="Flavoproteins"/>
    <property type="match status" value="1"/>
</dbReference>
<dbReference type="STRING" id="1686286.GCA_900092335_01375"/>
<dbReference type="AlphaFoldDB" id="A0A540R4Z8"/>
<dbReference type="InterPro" id="IPR029039">
    <property type="entry name" value="Flavoprotein-like_sf"/>
</dbReference>
<comment type="caution">
    <text evidence="2">The sequence shown here is derived from an EMBL/GenBank/DDBJ whole genome shotgun (WGS) entry which is preliminary data.</text>
</comment>
<dbReference type="Pfam" id="PF12724">
    <property type="entry name" value="Flavodoxin_5"/>
    <property type="match status" value="1"/>
</dbReference>
<dbReference type="InterPro" id="IPR026816">
    <property type="entry name" value="Flavodoxin_dom"/>
</dbReference>
<keyword evidence="3" id="KW-1185">Reference proteome</keyword>
<proteinExistence type="predicted"/>
<evidence type="ECO:0000259" key="1">
    <source>
        <dbReference type="Pfam" id="PF12724"/>
    </source>
</evidence>
<evidence type="ECO:0000313" key="2">
    <source>
        <dbReference type="EMBL" id="TQE42809.1"/>
    </source>
</evidence>
<protein>
    <recommendedName>
        <fullName evidence="1">Flavodoxin domain-containing protein</fullName>
    </recommendedName>
</protein>
<dbReference type="EMBL" id="VHIR01000017">
    <property type="protein sequence ID" value="TQE42809.1"/>
    <property type="molecule type" value="Genomic_DNA"/>
</dbReference>
<evidence type="ECO:0000313" key="3">
    <source>
        <dbReference type="Proteomes" id="UP000318080"/>
    </source>
</evidence>
<accession>A0A540R4Z8</accession>